<dbReference type="AlphaFoldDB" id="A0A364XXR8"/>
<dbReference type="InterPro" id="IPR008979">
    <property type="entry name" value="Galactose-bd-like_sf"/>
</dbReference>
<keyword evidence="6" id="KW-1185">Reference proteome</keyword>
<dbReference type="GO" id="GO:0005975">
    <property type="term" value="P:carbohydrate metabolic process"/>
    <property type="evidence" value="ECO:0007669"/>
    <property type="project" value="InterPro"/>
</dbReference>
<feature type="domain" description="DUF4964" evidence="2">
    <location>
        <begin position="27"/>
        <end position="90"/>
    </location>
</feature>
<dbReference type="InterPro" id="IPR033433">
    <property type="entry name" value="GtaA_N"/>
</dbReference>
<name>A0A364XXR8_9BACT</name>
<comment type="caution">
    <text evidence="5">The sequence shown here is derived from an EMBL/GenBank/DDBJ whole genome shotgun (WGS) entry which is preliminary data.</text>
</comment>
<evidence type="ECO:0000259" key="3">
    <source>
        <dbReference type="Pfam" id="PF16335"/>
    </source>
</evidence>
<dbReference type="Pfam" id="PF17168">
    <property type="entry name" value="DUF5127"/>
    <property type="match status" value="1"/>
</dbReference>
<reference evidence="5 6" key="1">
    <citation type="submission" date="2018-06" db="EMBL/GenBank/DDBJ databases">
        <title>Chryseolinea flavus sp. nov., a member of the phylum Bacteroidetes isolated from soil.</title>
        <authorList>
            <person name="Li Y."/>
            <person name="Wang J."/>
        </authorList>
    </citation>
    <scope>NUCLEOTIDE SEQUENCE [LARGE SCALE GENOMIC DNA]</scope>
    <source>
        <strain evidence="5 6">SDU1-6</strain>
    </source>
</reference>
<dbReference type="Gene3D" id="2.60.120.260">
    <property type="entry name" value="Galactose-binding domain-like"/>
    <property type="match status" value="1"/>
</dbReference>
<dbReference type="PROSITE" id="PS51257">
    <property type="entry name" value="PROKAR_LIPOPROTEIN"/>
    <property type="match status" value="1"/>
</dbReference>
<evidence type="ECO:0000313" key="6">
    <source>
        <dbReference type="Proteomes" id="UP000251889"/>
    </source>
</evidence>
<feature type="domain" description="Glutaminase A central" evidence="3">
    <location>
        <begin position="477"/>
        <end position="813"/>
    </location>
</feature>
<dbReference type="EMBL" id="QMFY01000012">
    <property type="protein sequence ID" value="RAV99248.1"/>
    <property type="molecule type" value="Genomic_DNA"/>
</dbReference>
<dbReference type="InterPro" id="IPR008928">
    <property type="entry name" value="6-hairpin_glycosidase_sf"/>
</dbReference>
<dbReference type="Pfam" id="PF16335">
    <property type="entry name" value="GtaA_6_Hairpin"/>
    <property type="match status" value="1"/>
</dbReference>
<dbReference type="OrthoDB" id="175993at2"/>
<dbReference type="InterPro" id="IPR032514">
    <property type="entry name" value="GtaA_central"/>
</dbReference>
<evidence type="ECO:0000256" key="1">
    <source>
        <dbReference type="SAM" id="SignalP"/>
    </source>
</evidence>
<dbReference type="InterPro" id="IPR052743">
    <property type="entry name" value="Glutaminase_GtaA"/>
</dbReference>
<evidence type="ECO:0000313" key="5">
    <source>
        <dbReference type="EMBL" id="RAV99248.1"/>
    </source>
</evidence>
<feature type="domain" description="Glutaminase A N-terminal" evidence="4">
    <location>
        <begin position="250"/>
        <end position="469"/>
    </location>
</feature>
<proteinExistence type="predicted"/>
<feature type="chain" id="PRO_5016619308" evidence="1">
    <location>
        <begin position="24"/>
        <end position="824"/>
    </location>
</feature>
<dbReference type="RefSeq" id="WP_112748762.1">
    <property type="nucleotide sequence ID" value="NZ_QMFY01000012.1"/>
</dbReference>
<accession>A0A364XXR8</accession>
<keyword evidence="1" id="KW-0732">Signal</keyword>
<organism evidence="5 6">
    <name type="scientific">Pseudochryseolinea flava</name>
    <dbReference type="NCBI Taxonomy" id="2059302"/>
    <lineage>
        <taxon>Bacteria</taxon>
        <taxon>Pseudomonadati</taxon>
        <taxon>Bacteroidota</taxon>
        <taxon>Cytophagia</taxon>
        <taxon>Cytophagales</taxon>
        <taxon>Fulvivirgaceae</taxon>
        <taxon>Pseudochryseolinea</taxon>
    </lineage>
</organism>
<dbReference type="Pfam" id="PF16334">
    <property type="entry name" value="DUF4964"/>
    <property type="match status" value="1"/>
</dbReference>
<dbReference type="SUPFAM" id="SSF49785">
    <property type="entry name" value="Galactose-binding domain-like"/>
    <property type="match status" value="1"/>
</dbReference>
<feature type="signal peptide" evidence="1">
    <location>
        <begin position="1"/>
        <end position="23"/>
    </location>
</feature>
<evidence type="ECO:0000259" key="2">
    <source>
        <dbReference type="Pfam" id="PF16334"/>
    </source>
</evidence>
<dbReference type="Proteomes" id="UP000251889">
    <property type="component" value="Unassembled WGS sequence"/>
</dbReference>
<gene>
    <name evidence="5" type="ORF">DQQ10_20350</name>
</gene>
<dbReference type="PANTHER" id="PTHR31987">
    <property type="entry name" value="GLUTAMINASE A-RELATED"/>
    <property type="match status" value="1"/>
</dbReference>
<dbReference type="InterPro" id="IPR032515">
    <property type="entry name" value="DUF4964"/>
</dbReference>
<dbReference type="PANTHER" id="PTHR31987:SF1">
    <property type="entry name" value="GLUTAMINASE A"/>
    <property type="match status" value="1"/>
</dbReference>
<sequence length="824" mass="91789">MIKQTKLYFFVFLSLLGSSLACAQVHKAPAYPLITHDPYFSVWSTTDKLNATPTKHWTGSDQSIMGFVKVDGKTYRILGSPETAFESVVPASDDQAYEAKYTEGKPADNWFAANFNDASWKTGGAPFGDNSSVHKTKWTSRHIWVRREFTLDRIDFENPFLKLQHDDNAEVYLNGEKIYSHVGWLNKMQHFPMDAKTKKLLKKGKNVFAIHVENTAGGAWVDVGMANEKAPKKENNVLLGEQKNVTINATQTIYEFTCGKADVTLTFTSPLLMSDLNLLARPVTYVSYKVKSNDQAQHDVDVYFQASTALAVNVPSQEVTAKQYTANNLSILQAGSTQQPTLQKKGDDLRIDWGYVHVAVAASSSVAQTIIASQDATAAVTTGKATAVNSGKQLILSTKVTFGKVGATPKEQLFLIGYDDVFSIQYFETNLKPWWKNNGDVSFDQLLETAAREYSDVIKKCEAFNTSMYSKAVTAGGKTYADLCVLAYRQAISAHKLVKSPQGEILFLSKENYSNGCINTVDVTYPSAPLFLVYNPDLLKGMLNGIFYYSESGKWTKPWAAHDLGTYPLANGQVYGEDMPVEEAGNMIILTAAIARAEGNADYAKKHWTTLTQWVKFLEQDGFDPANQLCTDDFAGHLARNANLSLKAIVGIGGYAMLAEILGEKETAVKYQKIAKDFAERWITTAGDGDHFTLAFGRPGTWSQKYNMVWDKLLQLNLFPQDVYAKEISYYLKKQNAFGLPLDSRKSYTKSDWTIWTATLASNPADFEALVKPMYKFATETPTRVPLSDWHETTDGKQVGFQARSVVGGYFIKFLEEWTKKPQP</sequence>
<dbReference type="SUPFAM" id="SSF48208">
    <property type="entry name" value="Six-hairpin glycosidases"/>
    <property type="match status" value="1"/>
</dbReference>
<protein>
    <submittedName>
        <fullName evidence="5">Glutaminase</fullName>
    </submittedName>
</protein>
<evidence type="ECO:0000259" key="4">
    <source>
        <dbReference type="Pfam" id="PF17168"/>
    </source>
</evidence>